<evidence type="ECO:0000313" key="1">
    <source>
        <dbReference type="EMBL" id="QUS42069.1"/>
    </source>
</evidence>
<reference evidence="1 2" key="1">
    <citation type="submission" date="2019-02" db="EMBL/GenBank/DDBJ databases">
        <title>Emended description of the genus Rhodopseudomonas and description of Rhodopseudomonas albus sp. nov., a non-phototrophic, heavy-metal-tolerant bacterium isolated from garden soil.</title>
        <authorList>
            <person name="Bao Z."/>
            <person name="Cao W.W."/>
            <person name="Sato Y."/>
            <person name="Nishizawa T."/>
            <person name="Zhao J."/>
            <person name="Guo Y."/>
            <person name="Ohta H."/>
        </authorList>
    </citation>
    <scope>NUCLEOTIDE SEQUENCE [LARGE SCALE GENOMIC DNA]</scope>
    <source>
        <strain evidence="1 2">SK50-23</strain>
    </source>
</reference>
<sequence>MPHVTSRSWTDADIADLSKFSDEGATVNRAAAALNRKAEAVKKVCRVHGFTLIGTRQARAAIRKLEAAAA</sequence>
<evidence type="ECO:0000313" key="2">
    <source>
        <dbReference type="Proteomes" id="UP000682843"/>
    </source>
</evidence>
<gene>
    <name evidence="1" type="ORF">RPMA_27040</name>
</gene>
<dbReference type="Proteomes" id="UP000682843">
    <property type="component" value="Chromosome"/>
</dbReference>
<dbReference type="EMBL" id="CP036498">
    <property type="protein sequence ID" value="QUS42069.1"/>
    <property type="molecule type" value="Genomic_DNA"/>
</dbReference>
<accession>A0ABX8AEW9</accession>
<protein>
    <recommendedName>
        <fullName evidence="3">GcrA cell cycle regulator</fullName>
    </recommendedName>
</protein>
<evidence type="ECO:0008006" key="3">
    <source>
        <dbReference type="Google" id="ProtNLM"/>
    </source>
</evidence>
<dbReference type="RefSeq" id="WP_211910805.1">
    <property type="nucleotide sequence ID" value="NZ_CP036498.1"/>
</dbReference>
<keyword evidence="2" id="KW-1185">Reference proteome</keyword>
<name>A0ABX8AEW9_9BRAD</name>
<proteinExistence type="predicted"/>
<organism evidence="1 2">
    <name type="scientific">Tardiphaga alba</name>
    <dbReference type="NCBI Taxonomy" id="340268"/>
    <lineage>
        <taxon>Bacteria</taxon>
        <taxon>Pseudomonadati</taxon>
        <taxon>Pseudomonadota</taxon>
        <taxon>Alphaproteobacteria</taxon>
        <taxon>Hyphomicrobiales</taxon>
        <taxon>Nitrobacteraceae</taxon>
        <taxon>Tardiphaga</taxon>
    </lineage>
</organism>